<organism evidence="1 2">
    <name type="scientific">Sphaerodactylus townsendi</name>
    <dbReference type="NCBI Taxonomy" id="933632"/>
    <lineage>
        <taxon>Eukaryota</taxon>
        <taxon>Metazoa</taxon>
        <taxon>Chordata</taxon>
        <taxon>Craniata</taxon>
        <taxon>Vertebrata</taxon>
        <taxon>Euteleostomi</taxon>
        <taxon>Lepidosauria</taxon>
        <taxon>Squamata</taxon>
        <taxon>Bifurcata</taxon>
        <taxon>Gekkota</taxon>
        <taxon>Sphaerodactylidae</taxon>
        <taxon>Sphaerodactylus</taxon>
    </lineage>
</organism>
<dbReference type="EMBL" id="CM037615">
    <property type="protein sequence ID" value="KAH8015104.1"/>
    <property type="molecule type" value="Genomic_DNA"/>
</dbReference>
<protein>
    <submittedName>
        <fullName evidence="1">Uncharacterized protein</fullName>
    </submittedName>
</protein>
<comment type="caution">
    <text evidence="1">The sequence shown here is derived from an EMBL/GenBank/DDBJ whole genome shotgun (WGS) entry which is preliminary data.</text>
</comment>
<reference evidence="1" key="1">
    <citation type="submission" date="2021-08" db="EMBL/GenBank/DDBJ databases">
        <title>The first chromosome-level gecko genome reveals the dynamic sex chromosomes of Neotropical dwarf geckos (Sphaerodactylidae: Sphaerodactylus).</title>
        <authorList>
            <person name="Pinto B.J."/>
            <person name="Keating S.E."/>
            <person name="Gamble T."/>
        </authorList>
    </citation>
    <scope>NUCLEOTIDE SEQUENCE</scope>
    <source>
        <strain evidence="1">TG3544</strain>
    </source>
</reference>
<proteinExistence type="predicted"/>
<evidence type="ECO:0000313" key="2">
    <source>
        <dbReference type="Proteomes" id="UP000827872"/>
    </source>
</evidence>
<keyword evidence="2" id="KW-1185">Reference proteome</keyword>
<gene>
    <name evidence="1" type="ORF">K3G42_033246</name>
</gene>
<dbReference type="Proteomes" id="UP000827872">
    <property type="component" value="Linkage Group LG02"/>
</dbReference>
<accession>A0ACB8G624</accession>
<evidence type="ECO:0000313" key="1">
    <source>
        <dbReference type="EMBL" id="KAH8015104.1"/>
    </source>
</evidence>
<sequence>MHDAKEAFVEAATALNGYVTTGIYSGDDAAVLASTYKVPLPALLLAGPESSKRGAVHISNSSPQDVAELIQHALMDPFPEITVGNLPQYFQVQKPLLILFSGGALNQADEGEMRLLAREESRKPFLACWLNLKNTPVGRGILKVYFGSPHPPLPLLVWVNPHSGGKVFAFPSGQPITEASVLAWIEKLESGLEVPSATLSDEDWKPRLPAYDFLSQMAPSLPEFTIYSWQSGHQEQEVSIPAAKKATEVREELVEDLKAAEREREPLTGGDLRGTAPRLAAREKQAKRHTEL</sequence>
<name>A0ACB8G624_9SAUR</name>